<gene>
    <name evidence="2" type="ORF">ACERZ8_09215</name>
</gene>
<reference evidence="2 3" key="1">
    <citation type="submission" date="2024-08" db="EMBL/GenBank/DDBJ databases">
        <title>Tateyamaria sp. nov., isolated from marine algae.</title>
        <authorList>
            <person name="Choi B.J."/>
            <person name="Kim J.M."/>
            <person name="Lee J.K."/>
            <person name="Choi D.G."/>
            <person name="Bayburt H."/>
            <person name="Baek J.H."/>
            <person name="Han D.M."/>
            <person name="Jeon C.O."/>
        </authorList>
    </citation>
    <scope>NUCLEOTIDE SEQUENCE [LARGE SCALE GENOMIC DNA]</scope>
    <source>
        <strain evidence="2 3">KMU-156</strain>
    </source>
</reference>
<name>A0ABW8USD0_9RHOB</name>
<dbReference type="InterPro" id="IPR017896">
    <property type="entry name" value="4Fe4S_Fe-S-bd"/>
</dbReference>
<evidence type="ECO:0000313" key="2">
    <source>
        <dbReference type="EMBL" id="MFL4470035.1"/>
    </source>
</evidence>
<sequence>MNLQQIADAVAPHGLMVMGHDETRVLIGTDAGWWDVFRDSAEYNDRAKDPVDRWSKRIIGALADQIGAKATFPSDGPPYAPFIAWALATGRFWQSPTGMMIHDTAGLMISIRGALTLAGPLQLVETQQSPCEDCPDRPCVSACPVGALSAAAPYDVPACKAYLDTPAGADCMSGGCLVRRACPVSQRFARPPAQSAFHMKAFVG</sequence>
<dbReference type="Proteomes" id="UP001627408">
    <property type="component" value="Unassembled WGS sequence"/>
</dbReference>
<evidence type="ECO:0000313" key="3">
    <source>
        <dbReference type="Proteomes" id="UP001627408"/>
    </source>
</evidence>
<accession>A0ABW8USD0</accession>
<organism evidence="2 3">
    <name type="scientific">Tateyamaria armeniaca</name>
    <dbReference type="NCBI Taxonomy" id="2518930"/>
    <lineage>
        <taxon>Bacteria</taxon>
        <taxon>Pseudomonadati</taxon>
        <taxon>Pseudomonadota</taxon>
        <taxon>Alphaproteobacteria</taxon>
        <taxon>Rhodobacterales</taxon>
        <taxon>Roseobacteraceae</taxon>
        <taxon>Tateyamaria</taxon>
    </lineage>
</organism>
<feature type="domain" description="4Fe-4S ferredoxin-type" evidence="1">
    <location>
        <begin position="122"/>
        <end position="153"/>
    </location>
</feature>
<dbReference type="RefSeq" id="WP_407591909.1">
    <property type="nucleotide sequence ID" value="NZ_JBHDIY010000002.1"/>
</dbReference>
<dbReference type="EMBL" id="JBHDIY010000002">
    <property type="protein sequence ID" value="MFL4470035.1"/>
    <property type="molecule type" value="Genomic_DNA"/>
</dbReference>
<proteinExistence type="predicted"/>
<keyword evidence="3" id="KW-1185">Reference proteome</keyword>
<dbReference type="PROSITE" id="PS51379">
    <property type="entry name" value="4FE4S_FER_2"/>
    <property type="match status" value="1"/>
</dbReference>
<evidence type="ECO:0000259" key="1">
    <source>
        <dbReference type="PROSITE" id="PS51379"/>
    </source>
</evidence>
<comment type="caution">
    <text evidence="2">The sequence shown here is derived from an EMBL/GenBank/DDBJ whole genome shotgun (WGS) entry which is preliminary data.</text>
</comment>
<protein>
    <submittedName>
        <fullName evidence="2">Ferredoxin</fullName>
    </submittedName>
</protein>